<protein>
    <submittedName>
        <fullName evidence="1">Uncharacterized protein</fullName>
    </submittedName>
</protein>
<name>A0ABD1L6H5_9FABA</name>
<keyword evidence="2" id="KW-1185">Reference proteome</keyword>
<dbReference type="PANTHER" id="PTHR45500:SF1">
    <property type="entry name" value="OS02G0202600 PROTEIN"/>
    <property type="match status" value="1"/>
</dbReference>
<organism evidence="1 2">
    <name type="scientific">Flemingia macrophylla</name>
    <dbReference type="NCBI Taxonomy" id="520843"/>
    <lineage>
        <taxon>Eukaryota</taxon>
        <taxon>Viridiplantae</taxon>
        <taxon>Streptophyta</taxon>
        <taxon>Embryophyta</taxon>
        <taxon>Tracheophyta</taxon>
        <taxon>Spermatophyta</taxon>
        <taxon>Magnoliopsida</taxon>
        <taxon>eudicotyledons</taxon>
        <taxon>Gunneridae</taxon>
        <taxon>Pentapetalae</taxon>
        <taxon>rosids</taxon>
        <taxon>fabids</taxon>
        <taxon>Fabales</taxon>
        <taxon>Fabaceae</taxon>
        <taxon>Papilionoideae</taxon>
        <taxon>50 kb inversion clade</taxon>
        <taxon>NPAAA clade</taxon>
        <taxon>indigoferoid/millettioid clade</taxon>
        <taxon>Phaseoleae</taxon>
        <taxon>Flemingia</taxon>
    </lineage>
</organism>
<dbReference type="Proteomes" id="UP001603857">
    <property type="component" value="Unassembled WGS sequence"/>
</dbReference>
<proteinExistence type="predicted"/>
<gene>
    <name evidence="1" type="ORF">Fmac_032985</name>
</gene>
<evidence type="ECO:0000313" key="2">
    <source>
        <dbReference type="Proteomes" id="UP001603857"/>
    </source>
</evidence>
<dbReference type="PANTHER" id="PTHR45500">
    <property type="entry name" value="OS02G0202600 PROTEIN"/>
    <property type="match status" value="1"/>
</dbReference>
<dbReference type="EMBL" id="JBGMDY010000011">
    <property type="protein sequence ID" value="KAL2319109.1"/>
    <property type="molecule type" value="Genomic_DNA"/>
</dbReference>
<accession>A0ABD1L6H5</accession>
<dbReference type="AlphaFoldDB" id="A0ABD1L6H5"/>
<reference evidence="1 2" key="1">
    <citation type="submission" date="2024-08" db="EMBL/GenBank/DDBJ databases">
        <title>Insights into the chromosomal genome structure of Flemingia macrophylla.</title>
        <authorList>
            <person name="Ding Y."/>
            <person name="Zhao Y."/>
            <person name="Bi W."/>
            <person name="Wu M."/>
            <person name="Zhao G."/>
            <person name="Gong Y."/>
            <person name="Li W."/>
            <person name="Zhang P."/>
        </authorList>
    </citation>
    <scope>NUCLEOTIDE SEQUENCE [LARGE SCALE GENOMIC DNA]</scope>
    <source>
        <strain evidence="1">DYQJB</strain>
        <tissue evidence="1">Leaf</tissue>
    </source>
</reference>
<comment type="caution">
    <text evidence="1">The sequence shown here is derived from an EMBL/GenBank/DDBJ whole genome shotgun (WGS) entry which is preliminary data.</text>
</comment>
<sequence>MCDVPRLSRGVEPRGVEVPDSAIKFSLKRGATANRRGKNKGSGSIDAVEMARENFQIAVKAGCDLGFKWLAKLEEEEKRLLMEGH</sequence>
<evidence type="ECO:0000313" key="1">
    <source>
        <dbReference type="EMBL" id="KAL2319109.1"/>
    </source>
</evidence>